<dbReference type="Proteomes" id="UP000280307">
    <property type="component" value="Unassembled WGS sequence"/>
</dbReference>
<reference evidence="2 3" key="1">
    <citation type="submission" date="2018-12" db="EMBL/GenBank/DDBJ databases">
        <title>Genome Sequence of Candidatus Viridilinea halotolerans isolated from saline sulfide-rich spring.</title>
        <authorList>
            <person name="Grouzdev D.S."/>
            <person name="Burganskaya E.I."/>
            <person name="Krutkina M.S."/>
            <person name="Sukhacheva M.V."/>
            <person name="Gorlenko V.M."/>
        </authorList>
    </citation>
    <scope>NUCLEOTIDE SEQUENCE [LARGE SCALE GENOMIC DNA]</scope>
    <source>
        <strain evidence="2">Chok-6</strain>
    </source>
</reference>
<evidence type="ECO:0000313" key="3">
    <source>
        <dbReference type="Proteomes" id="UP000280307"/>
    </source>
</evidence>
<dbReference type="SUPFAM" id="SSF109604">
    <property type="entry name" value="HD-domain/PDEase-like"/>
    <property type="match status" value="1"/>
</dbReference>
<sequence length="213" mass="22701">MSTQTTRARATLYEWVQAESLRKHCEAVAACMVHFARKTGADEDLWGAVGLLHDMDFERYPDMPAEGPATTALAEALIAGEPVPATLPGHPFYGVAYVREAGWGTEVVRAILSHADYSGIAPASPMERTLYAVDELSGFVTAVALVRPDKNIASVEVASVKKKFKDKAFAAKVSRPGMHHGAEVIGMNLDDLIAEVIAALRAEAPRLGIGGGS</sequence>
<dbReference type="EMBL" id="RSAS01000133">
    <property type="protein sequence ID" value="RRR76205.1"/>
    <property type="molecule type" value="Genomic_DNA"/>
</dbReference>
<dbReference type="InterPro" id="IPR006675">
    <property type="entry name" value="HDIG_dom"/>
</dbReference>
<dbReference type="PANTHER" id="PTHR38659:SF2">
    <property type="entry name" value="HDIG DOMAIN PROTEIN"/>
    <property type="match status" value="1"/>
</dbReference>
<evidence type="ECO:0000259" key="1">
    <source>
        <dbReference type="Pfam" id="PF01966"/>
    </source>
</evidence>
<dbReference type="AlphaFoldDB" id="A0A426U7W7"/>
<accession>A0A426U7W7</accession>
<organism evidence="2 3">
    <name type="scientific">Candidatus Viridilinea halotolerans</name>
    <dbReference type="NCBI Taxonomy" id="2491704"/>
    <lineage>
        <taxon>Bacteria</taxon>
        <taxon>Bacillati</taxon>
        <taxon>Chloroflexota</taxon>
        <taxon>Chloroflexia</taxon>
        <taxon>Chloroflexales</taxon>
        <taxon>Chloroflexineae</taxon>
        <taxon>Oscillochloridaceae</taxon>
        <taxon>Candidatus Viridilinea</taxon>
    </lineage>
</organism>
<evidence type="ECO:0000313" key="2">
    <source>
        <dbReference type="EMBL" id="RRR76205.1"/>
    </source>
</evidence>
<comment type="caution">
    <text evidence="2">The sequence shown here is derived from an EMBL/GenBank/DDBJ whole genome shotgun (WGS) entry which is preliminary data.</text>
</comment>
<dbReference type="NCBIfam" id="TIGR00277">
    <property type="entry name" value="HDIG"/>
    <property type="match status" value="1"/>
</dbReference>
<dbReference type="Gene3D" id="1.10.3210.10">
    <property type="entry name" value="Hypothetical protein af1432"/>
    <property type="match status" value="1"/>
</dbReference>
<feature type="domain" description="HD" evidence="1">
    <location>
        <begin position="23"/>
        <end position="136"/>
    </location>
</feature>
<dbReference type="PANTHER" id="PTHR38659">
    <property type="entry name" value="METAL-DEPENDENT PHOSPHOHYDROLASE"/>
    <property type="match status" value="1"/>
</dbReference>
<dbReference type="InterPro" id="IPR006674">
    <property type="entry name" value="HD_domain"/>
</dbReference>
<gene>
    <name evidence="2" type="ORF">EI684_03445</name>
</gene>
<proteinExistence type="predicted"/>
<dbReference type="Pfam" id="PF01966">
    <property type="entry name" value="HD"/>
    <property type="match status" value="1"/>
</dbReference>
<name>A0A426U7W7_9CHLR</name>
<protein>
    <submittedName>
        <fullName evidence="2">HDIG domain-containing protein</fullName>
    </submittedName>
</protein>